<dbReference type="SMART" id="SM00342">
    <property type="entry name" value="HTH_ARAC"/>
    <property type="match status" value="1"/>
</dbReference>
<evidence type="ECO:0000256" key="2">
    <source>
        <dbReference type="ARBA" id="ARBA00023125"/>
    </source>
</evidence>
<evidence type="ECO:0000256" key="1">
    <source>
        <dbReference type="ARBA" id="ARBA00023015"/>
    </source>
</evidence>
<keyword evidence="1" id="KW-0805">Transcription regulation</keyword>
<accession>A0A3B0QSF9</accession>
<dbReference type="InterPro" id="IPR018062">
    <property type="entry name" value="HTH_AraC-typ_CS"/>
</dbReference>
<dbReference type="PROSITE" id="PS01124">
    <property type="entry name" value="HTH_ARAC_FAMILY_2"/>
    <property type="match status" value="1"/>
</dbReference>
<sequence length="303" mass="34981">MKDKGIVDKHIKNIAQGTFEETQVDEGFYVLTYQNNIAEIKTLNREIDSSYIQFHFCLKGSSKFNFNNGRYTLDIPEENSLLLYNPQRELPIRLEINSKSWLITLLISIKRFHGLFSQEADYITFLSDDNKDKKYYKDGKITPSMAIVLNQMINYNLNQSIKNLYFKGKAYELLSLYFNRSEDANVEQCPFLVDETNVIKIRKAKDIIISRMAEPPGLQELSDEIGLSLKKLKEGFKQIYGDTVYGFLFEYKMEVARKLLESGDYNVNEVGLKVGYSTASHFIAAFKKKYGTTPKKYILSVSS</sequence>
<dbReference type="InterPro" id="IPR009057">
    <property type="entry name" value="Homeodomain-like_sf"/>
</dbReference>
<protein>
    <submittedName>
        <fullName evidence="5">Transcriptional regulator, AraC family</fullName>
    </submittedName>
</protein>
<dbReference type="InterPro" id="IPR020449">
    <property type="entry name" value="Tscrpt_reg_AraC-type_HTH"/>
</dbReference>
<dbReference type="Gene3D" id="1.10.10.60">
    <property type="entry name" value="Homeodomain-like"/>
    <property type="match status" value="1"/>
</dbReference>
<evidence type="ECO:0000259" key="4">
    <source>
        <dbReference type="PROSITE" id="PS01124"/>
    </source>
</evidence>
<dbReference type="AlphaFoldDB" id="A0A3B0QSF9"/>
<gene>
    <name evidence="5" type="ORF">MNBD_BACTEROID02-1375</name>
</gene>
<proteinExistence type="predicted"/>
<keyword evidence="3" id="KW-0804">Transcription</keyword>
<dbReference type="EMBL" id="UOEB01000151">
    <property type="protein sequence ID" value="VAV84350.1"/>
    <property type="molecule type" value="Genomic_DNA"/>
</dbReference>
<dbReference type="InterPro" id="IPR018060">
    <property type="entry name" value="HTH_AraC"/>
</dbReference>
<dbReference type="PROSITE" id="PS00041">
    <property type="entry name" value="HTH_ARAC_FAMILY_1"/>
    <property type="match status" value="1"/>
</dbReference>
<name>A0A3B0QSF9_9ZZZZ</name>
<dbReference type="SUPFAM" id="SSF46689">
    <property type="entry name" value="Homeodomain-like"/>
    <property type="match status" value="1"/>
</dbReference>
<organism evidence="5">
    <name type="scientific">hydrothermal vent metagenome</name>
    <dbReference type="NCBI Taxonomy" id="652676"/>
    <lineage>
        <taxon>unclassified sequences</taxon>
        <taxon>metagenomes</taxon>
        <taxon>ecological metagenomes</taxon>
    </lineage>
</organism>
<feature type="domain" description="HTH araC/xylS-type" evidence="4">
    <location>
        <begin position="202"/>
        <end position="300"/>
    </location>
</feature>
<reference evidence="5" key="1">
    <citation type="submission" date="2018-06" db="EMBL/GenBank/DDBJ databases">
        <authorList>
            <person name="Zhirakovskaya E."/>
        </authorList>
    </citation>
    <scope>NUCLEOTIDE SEQUENCE</scope>
</reference>
<evidence type="ECO:0000256" key="3">
    <source>
        <dbReference type="ARBA" id="ARBA00023163"/>
    </source>
</evidence>
<keyword evidence="2" id="KW-0238">DNA-binding</keyword>
<dbReference type="PANTHER" id="PTHR47893">
    <property type="entry name" value="REGULATORY PROTEIN PCHR"/>
    <property type="match status" value="1"/>
</dbReference>
<evidence type="ECO:0000313" key="5">
    <source>
        <dbReference type="EMBL" id="VAV84350.1"/>
    </source>
</evidence>
<dbReference type="PANTHER" id="PTHR47893:SF1">
    <property type="entry name" value="REGULATORY PROTEIN PCHR"/>
    <property type="match status" value="1"/>
</dbReference>
<dbReference type="PRINTS" id="PR00032">
    <property type="entry name" value="HTHARAC"/>
</dbReference>
<dbReference type="GO" id="GO:0003700">
    <property type="term" value="F:DNA-binding transcription factor activity"/>
    <property type="evidence" value="ECO:0007669"/>
    <property type="project" value="InterPro"/>
</dbReference>
<dbReference type="InterPro" id="IPR053142">
    <property type="entry name" value="PchR_regulatory_protein"/>
</dbReference>
<dbReference type="Pfam" id="PF12833">
    <property type="entry name" value="HTH_18"/>
    <property type="match status" value="1"/>
</dbReference>
<dbReference type="GO" id="GO:0043565">
    <property type="term" value="F:sequence-specific DNA binding"/>
    <property type="evidence" value="ECO:0007669"/>
    <property type="project" value="InterPro"/>
</dbReference>